<dbReference type="PANTHER" id="PTHR37507:SF2">
    <property type="entry name" value="SPORULATION PROTEIN YDCC"/>
    <property type="match status" value="1"/>
</dbReference>
<dbReference type="PANTHER" id="PTHR37507">
    <property type="entry name" value="SPORULATION PROTEIN YDCC"/>
    <property type="match status" value="1"/>
</dbReference>
<name>A0A1I6SKW0_9BACI</name>
<dbReference type="EMBL" id="FPAI01000009">
    <property type="protein sequence ID" value="SFS77569.1"/>
    <property type="molecule type" value="Genomic_DNA"/>
</dbReference>
<dbReference type="Proteomes" id="UP000199139">
    <property type="component" value="Unassembled WGS sequence"/>
</dbReference>
<dbReference type="RefSeq" id="WP_177220671.1">
    <property type="nucleotide sequence ID" value="NZ_FPAI01000009.1"/>
</dbReference>
<evidence type="ECO:0000313" key="1">
    <source>
        <dbReference type="EMBL" id="SFS77569.1"/>
    </source>
</evidence>
<dbReference type="SUPFAM" id="SSF89392">
    <property type="entry name" value="Prokaryotic lipoproteins and lipoprotein localization factors"/>
    <property type="match status" value="1"/>
</dbReference>
<dbReference type="STRING" id="306541.SAMN05421668_109128"/>
<keyword evidence="1" id="KW-0449">Lipoprotein</keyword>
<organism evidence="1 2">
    <name type="scientific">Halolactibacillus miurensis</name>
    <dbReference type="NCBI Taxonomy" id="306541"/>
    <lineage>
        <taxon>Bacteria</taxon>
        <taxon>Bacillati</taxon>
        <taxon>Bacillota</taxon>
        <taxon>Bacilli</taxon>
        <taxon>Bacillales</taxon>
        <taxon>Bacillaceae</taxon>
        <taxon>Halolactibacillus</taxon>
    </lineage>
</organism>
<evidence type="ECO:0000313" key="2">
    <source>
        <dbReference type="Proteomes" id="UP000199139"/>
    </source>
</evidence>
<sequence length="333" mass="38078">MDIIERRRIMLLSSFIFMLLLVGCKSLDAEDVFEEIIEVGENLTTYQAEADMQVLTASGEEHVLLRVSRSDDFYHVDLTDEARGLKQTLVRNADGVYLLTENETPEPFRMDWPHDRPQLYLLSSVIDTLKAYPEAQFEENDDTYMYTIQAPLKEDPDLTIQTLTFDKETYLPVEVFVTNEAETKHVSVKFQSITVTPDFETDLFDVVLEEESPRDDEVETEEQQEDETSGWYYPTETFNQALDETEERLVNGKSVVMMSYTGDQPFTLIQVNKSQTSSVADVLSVIKDGASFMSDDAGFVWANETTEFYIASDSLTPEEKEAIATSVEWVENK</sequence>
<dbReference type="Gene3D" id="2.50.20.10">
    <property type="entry name" value="Lipoprotein localisation LolA/LolB/LppX"/>
    <property type="match status" value="1"/>
</dbReference>
<dbReference type="PROSITE" id="PS51257">
    <property type="entry name" value="PROKAR_LIPOPROTEIN"/>
    <property type="match status" value="1"/>
</dbReference>
<proteinExistence type="predicted"/>
<dbReference type="InterPro" id="IPR052944">
    <property type="entry name" value="Sporulation_related"/>
</dbReference>
<dbReference type="AlphaFoldDB" id="A0A1I6SKW0"/>
<gene>
    <name evidence="1" type="ORF">SAMN05421668_109128</name>
</gene>
<accession>A0A1I6SKW0</accession>
<reference evidence="1 2" key="1">
    <citation type="submission" date="2016-10" db="EMBL/GenBank/DDBJ databases">
        <authorList>
            <person name="de Groot N.N."/>
        </authorList>
    </citation>
    <scope>NUCLEOTIDE SEQUENCE [LARGE SCALE GENOMIC DNA]</scope>
    <source>
        <strain evidence="1 2">DSM 17074</strain>
    </source>
</reference>
<protein>
    <submittedName>
        <fullName evidence="1">Outer membrane lipoprotein-sorting protein</fullName>
    </submittedName>
</protein>
<dbReference type="InterPro" id="IPR029046">
    <property type="entry name" value="LolA/LolB/LppX"/>
</dbReference>